<feature type="binding site" evidence="6">
    <location>
        <position position="55"/>
    </location>
    <ligand>
        <name>Zn(2+)</name>
        <dbReference type="ChEBI" id="CHEBI:29105"/>
    </ligand>
</feature>
<organism evidence="11 12">
    <name type="scientific">Callosobruchus maculatus</name>
    <name type="common">Southern cowpea weevil</name>
    <name type="synonym">Pulse bruchid</name>
    <dbReference type="NCBI Taxonomy" id="64391"/>
    <lineage>
        <taxon>Eukaryota</taxon>
        <taxon>Metazoa</taxon>
        <taxon>Ecdysozoa</taxon>
        <taxon>Arthropoda</taxon>
        <taxon>Hexapoda</taxon>
        <taxon>Insecta</taxon>
        <taxon>Pterygota</taxon>
        <taxon>Neoptera</taxon>
        <taxon>Endopterygota</taxon>
        <taxon>Coleoptera</taxon>
        <taxon>Polyphaga</taxon>
        <taxon>Cucujiformia</taxon>
        <taxon>Chrysomeloidea</taxon>
        <taxon>Chrysomelidae</taxon>
        <taxon>Bruchinae</taxon>
        <taxon>Bruchini</taxon>
        <taxon>Callosobruchus</taxon>
    </lineage>
</organism>
<evidence type="ECO:0000256" key="3">
    <source>
        <dbReference type="ARBA" id="ARBA00023155"/>
    </source>
</evidence>
<keyword evidence="6" id="KW-0862">Zinc</keyword>
<evidence type="ECO:0000313" key="11">
    <source>
        <dbReference type="EMBL" id="VEN50910.1"/>
    </source>
</evidence>
<dbReference type="SUPFAM" id="SSF46689">
    <property type="entry name" value="Homeodomain-like"/>
    <property type="match status" value="1"/>
</dbReference>
<feature type="compositionally biased region" description="Basic and acidic residues" evidence="8">
    <location>
        <begin position="489"/>
        <end position="501"/>
    </location>
</feature>
<dbReference type="GO" id="GO:0008270">
    <property type="term" value="F:zinc ion binding"/>
    <property type="evidence" value="ECO:0007669"/>
    <property type="project" value="UniProtKB-UniRule"/>
</dbReference>
<feature type="coiled-coil region" evidence="7">
    <location>
        <begin position="111"/>
        <end position="169"/>
    </location>
</feature>
<gene>
    <name evidence="11" type="ORF">CALMAC_LOCUS11519</name>
</gene>
<dbReference type="GO" id="GO:0048646">
    <property type="term" value="P:anatomical structure formation involved in morphogenesis"/>
    <property type="evidence" value="ECO:0007669"/>
    <property type="project" value="UniProtKB-ARBA"/>
</dbReference>
<feature type="domain" description="ZAD" evidence="10">
    <location>
        <begin position="3"/>
        <end position="82"/>
    </location>
</feature>
<name>A0A653CSL6_CALMS</name>
<feature type="binding site" evidence="6">
    <location>
        <position position="58"/>
    </location>
    <ligand>
        <name>Zn(2+)</name>
        <dbReference type="ChEBI" id="CHEBI:29105"/>
    </ligand>
</feature>
<dbReference type="SMART" id="SM00389">
    <property type="entry name" value="HOX"/>
    <property type="match status" value="1"/>
</dbReference>
<evidence type="ECO:0000256" key="4">
    <source>
        <dbReference type="ARBA" id="ARBA00023242"/>
    </source>
</evidence>
<dbReference type="InterPro" id="IPR036236">
    <property type="entry name" value="Znf_C2H2_sf"/>
</dbReference>
<keyword evidence="3 5" id="KW-0371">Homeobox</keyword>
<feature type="binding site" evidence="6">
    <location>
        <position position="8"/>
    </location>
    <ligand>
        <name>Zn(2+)</name>
        <dbReference type="ChEBI" id="CHEBI:29105"/>
    </ligand>
</feature>
<dbReference type="InterPro" id="IPR012934">
    <property type="entry name" value="Znf_AD"/>
</dbReference>
<dbReference type="GO" id="GO:0000987">
    <property type="term" value="F:cis-regulatory region sequence-specific DNA binding"/>
    <property type="evidence" value="ECO:0007669"/>
    <property type="project" value="UniProtKB-ARBA"/>
</dbReference>
<keyword evidence="6" id="KW-0863">Zinc-finger</keyword>
<proteinExistence type="predicted"/>
<evidence type="ECO:0008006" key="13">
    <source>
        <dbReference type="Google" id="ProtNLM"/>
    </source>
</evidence>
<dbReference type="SMART" id="SM00868">
    <property type="entry name" value="zf-AD"/>
    <property type="match status" value="1"/>
</dbReference>
<sequence>MTKVCRLCLSKLQRGSKYFNINAVESFTGFMPYRDQLTTCIPEMALDLIPNPVICNTCRTALKTSYEFKSRCLLVEKKIREYVESQGCEDEQVSYDLSKIPITDLPPLHKLNFLQKELECLEEQQIQEQMKQQQLLLQQHQQRQLQQQKQQHQQQHQQVSKNNSQLLLQLQKEVVLPNSSEIEITVGLNNKVIKRKLPQQAEIKNSSKSENDDAFECTRSDQLFLTAAQLEAHKESHNDGVFACNFCKEAFKTLQQLRRHNNICSKVMGTADVNPILTKRPHLPTKAKNHLKRWLFKHTDHPYPTDHEKQMLMQETNLSLLQVENWFINARRRILQDLTKLKNHGVRADELHEHNLSIQGDLDLDQLGLGREDTSPGANKRSLNGPPPPLVPLKRARRGRYTRRRWAPIKPDPELEDEEVDETNFNGIREAEQEEKTSTRIKIEPELRQDPLEIVSIHTVKDELNEDVDEDEEEEENEESMQEQDSDEKDIGESSDNKIDEFANSQVDNESGINGEGTGQNDER</sequence>
<dbReference type="GO" id="GO:0005634">
    <property type="term" value="C:nucleus"/>
    <property type="evidence" value="ECO:0007669"/>
    <property type="project" value="UniProtKB-SubCell"/>
</dbReference>
<feature type="DNA-binding region" description="Homeobox" evidence="5">
    <location>
        <begin position="281"/>
        <end position="338"/>
    </location>
</feature>
<dbReference type="Gene3D" id="3.30.160.60">
    <property type="entry name" value="Classic Zinc Finger"/>
    <property type="match status" value="1"/>
</dbReference>
<reference evidence="11 12" key="1">
    <citation type="submission" date="2019-01" db="EMBL/GenBank/DDBJ databases">
        <authorList>
            <person name="Sayadi A."/>
        </authorList>
    </citation>
    <scope>NUCLEOTIDE SEQUENCE [LARGE SCALE GENOMIC DNA]</scope>
</reference>
<protein>
    <recommendedName>
        <fullName evidence="13">Homeobox domain-containing protein</fullName>
    </recommendedName>
</protein>
<dbReference type="InterPro" id="IPR001356">
    <property type="entry name" value="HD"/>
</dbReference>
<feature type="compositionally biased region" description="Polar residues" evidence="8">
    <location>
        <begin position="503"/>
        <end position="512"/>
    </location>
</feature>
<feature type="domain" description="Homeobox" evidence="9">
    <location>
        <begin position="279"/>
        <end position="337"/>
    </location>
</feature>
<feature type="compositionally biased region" description="Basic residues" evidence="8">
    <location>
        <begin position="394"/>
        <end position="407"/>
    </location>
</feature>
<dbReference type="PROSITE" id="PS50071">
    <property type="entry name" value="HOMEOBOX_2"/>
    <property type="match status" value="1"/>
</dbReference>
<dbReference type="InterPro" id="IPR009057">
    <property type="entry name" value="Homeodomain-like_sf"/>
</dbReference>
<evidence type="ECO:0000259" key="10">
    <source>
        <dbReference type="PROSITE" id="PS51915"/>
    </source>
</evidence>
<evidence type="ECO:0000256" key="2">
    <source>
        <dbReference type="ARBA" id="ARBA00023125"/>
    </source>
</evidence>
<dbReference type="EMBL" id="CAACVG010008731">
    <property type="protein sequence ID" value="VEN50910.1"/>
    <property type="molecule type" value="Genomic_DNA"/>
</dbReference>
<feature type="region of interest" description="Disordered" evidence="8">
    <location>
        <begin position="453"/>
        <end position="524"/>
    </location>
</feature>
<feature type="compositionally biased region" description="Basic and acidic residues" evidence="8">
    <location>
        <begin position="429"/>
        <end position="440"/>
    </location>
</feature>
<dbReference type="GO" id="GO:0009887">
    <property type="term" value="P:animal organ morphogenesis"/>
    <property type="evidence" value="ECO:0007669"/>
    <property type="project" value="UniProtKB-ARBA"/>
</dbReference>
<comment type="subcellular location">
    <subcellularLocation>
        <location evidence="1 5">Nucleus</location>
    </subcellularLocation>
</comment>
<feature type="compositionally biased region" description="Acidic residues" evidence="8">
    <location>
        <begin position="464"/>
        <end position="488"/>
    </location>
</feature>
<dbReference type="SUPFAM" id="SSF57667">
    <property type="entry name" value="beta-beta-alpha zinc fingers"/>
    <property type="match status" value="1"/>
</dbReference>
<dbReference type="PROSITE" id="PS51915">
    <property type="entry name" value="ZAD"/>
    <property type="match status" value="1"/>
</dbReference>
<keyword evidence="4 5" id="KW-0539">Nucleus</keyword>
<dbReference type="Proteomes" id="UP000410492">
    <property type="component" value="Unassembled WGS sequence"/>
</dbReference>
<evidence type="ECO:0000313" key="12">
    <source>
        <dbReference type="Proteomes" id="UP000410492"/>
    </source>
</evidence>
<keyword evidence="12" id="KW-1185">Reference proteome</keyword>
<evidence type="ECO:0000259" key="9">
    <source>
        <dbReference type="PROSITE" id="PS50071"/>
    </source>
</evidence>
<dbReference type="GO" id="GO:0006355">
    <property type="term" value="P:regulation of DNA-templated transcription"/>
    <property type="evidence" value="ECO:0007669"/>
    <property type="project" value="InterPro"/>
</dbReference>
<dbReference type="Pfam" id="PF05920">
    <property type="entry name" value="Homeobox_KN"/>
    <property type="match status" value="1"/>
</dbReference>
<evidence type="ECO:0000256" key="1">
    <source>
        <dbReference type="ARBA" id="ARBA00004123"/>
    </source>
</evidence>
<dbReference type="InterPro" id="IPR008422">
    <property type="entry name" value="KN_HD"/>
</dbReference>
<feature type="region of interest" description="Disordered" evidence="8">
    <location>
        <begin position="367"/>
        <end position="440"/>
    </location>
</feature>
<feature type="binding site" evidence="6">
    <location>
        <position position="5"/>
    </location>
    <ligand>
        <name>Zn(2+)</name>
        <dbReference type="ChEBI" id="CHEBI:29105"/>
    </ligand>
</feature>
<dbReference type="GO" id="GO:0001654">
    <property type="term" value="P:eye development"/>
    <property type="evidence" value="ECO:0007669"/>
    <property type="project" value="UniProtKB-ARBA"/>
</dbReference>
<dbReference type="CDD" id="cd00086">
    <property type="entry name" value="homeodomain"/>
    <property type="match status" value="1"/>
</dbReference>
<dbReference type="AlphaFoldDB" id="A0A653CSL6"/>
<evidence type="ECO:0000256" key="5">
    <source>
        <dbReference type="PROSITE-ProRule" id="PRU00108"/>
    </source>
</evidence>
<keyword evidence="6" id="KW-0479">Metal-binding</keyword>
<evidence type="ECO:0000256" key="6">
    <source>
        <dbReference type="PROSITE-ProRule" id="PRU01263"/>
    </source>
</evidence>
<dbReference type="PANTHER" id="PTHR11850">
    <property type="entry name" value="HOMEOBOX PROTEIN TRANSCRIPTION FACTORS"/>
    <property type="match status" value="1"/>
</dbReference>
<dbReference type="InterPro" id="IPR050224">
    <property type="entry name" value="TALE_homeobox"/>
</dbReference>
<evidence type="ECO:0000256" key="8">
    <source>
        <dbReference type="SAM" id="MobiDB-lite"/>
    </source>
</evidence>
<dbReference type="OrthoDB" id="10056939at2759"/>
<keyword evidence="7" id="KW-0175">Coiled coil</keyword>
<evidence type="ECO:0000256" key="7">
    <source>
        <dbReference type="SAM" id="Coils"/>
    </source>
</evidence>
<accession>A0A653CSL6</accession>
<dbReference type="Gene3D" id="1.10.10.60">
    <property type="entry name" value="Homeodomain-like"/>
    <property type="match status" value="1"/>
</dbReference>
<keyword evidence="2 5" id="KW-0238">DNA-binding</keyword>